<reference evidence="1 2" key="1">
    <citation type="submission" date="2022-03" db="EMBL/GenBank/DDBJ databases">
        <title>Isotopic signatures of nitrous oxide derived from detoxification processes.</title>
        <authorList>
            <person name="Behrendt U."/>
            <person name="Buchen C."/>
            <person name="Well R."/>
            <person name="Ulrich A."/>
            <person name="Rohe L."/>
            <person name="Kolb S."/>
            <person name="Schloter M."/>
            <person name="Horn M.A."/>
            <person name="Augustin J."/>
        </authorList>
    </citation>
    <scope>NUCLEOTIDE SEQUENCE [LARGE SCALE GENOMIC DNA]</scope>
    <source>
        <strain evidence="1 2">S4-C24</strain>
    </source>
</reference>
<dbReference type="RefSeq" id="WP_241913950.1">
    <property type="nucleotide sequence ID" value="NZ_CP093326.1"/>
</dbReference>
<sequence length="231" mass="25205">MPGPSQLPRGMTASSFLKGVALAAGMSPKQLRGARFSTPSRGIRIPRREDLTLAARVRAASWITEKAAISHSTAARLWGFPLPAWMEEGESVHVTRPAGAGAIRRKGITGHRAELRSAEVVVERGVRVTSRVKTWLDLAAELPVDELVVIGDYLVRAPRPRLESRRKAYADIGDLRMIILEHKGKRGIARASEAVELIRVGADSAPETRLRLALLRAGLPEPELNLPLIDD</sequence>
<evidence type="ECO:0000313" key="1">
    <source>
        <dbReference type="EMBL" id="UNK45778.1"/>
    </source>
</evidence>
<dbReference type="Proteomes" id="UP000829069">
    <property type="component" value="Chromosome"/>
</dbReference>
<evidence type="ECO:0000313" key="2">
    <source>
        <dbReference type="Proteomes" id="UP000829069"/>
    </source>
</evidence>
<evidence type="ECO:0008006" key="3">
    <source>
        <dbReference type="Google" id="ProtNLM"/>
    </source>
</evidence>
<keyword evidence="2" id="KW-1185">Reference proteome</keyword>
<gene>
    <name evidence="1" type="ORF">MNQ99_17990</name>
</gene>
<proteinExistence type="predicted"/>
<accession>A0ABY3W695</accession>
<protein>
    <recommendedName>
        <fullName evidence="3">AbiEi antitoxin C-terminal domain-containing protein</fullName>
    </recommendedName>
</protein>
<dbReference type="EMBL" id="CP093326">
    <property type="protein sequence ID" value="UNK45778.1"/>
    <property type="molecule type" value="Genomic_DNA"/>
</dbReference>
<organism evidence="1 2">
    <name type="scientific">Arthrobacter sulfonylureivorans</name>
    <dbReference type="NCBI Taxonomy" id="2486855"/>
    <lineage>
        <taxon>Bacteria</taxon>
        <taxon>Bacillati</taxon>
        <taxon>Actinomycetota</taxon>
        <taxon>Actinomycetes</taxon>
        <taxon>Micrococcales</taxon>
        <taxon>Micrococcaceae</taxon>
        <taxon>Arthrobacter</taxon>
    </lineage>
</organism>
<name>A0ABY3W695_9MICC</name>